<dbReference type="EMBL" id="GGEC01089520">
    <property type="protein sequence ID" value="MBX70004.1"/>
    <property type="molecule type" value="Transcribed_RNA"/>
</dbReference>
<organism evidence="1">
    <name type="scientific">Rhizophora mucronata</name>
    <name type="common">Asiatic mangrove</name>
    <dbReference type="NCBI Taxonomy" id="61149"/>
    <lineage>
        <taxon>Eukaryota</taxon>
        <taxon>Viridiplantae</taxon>
        <taxon>Streptophyta</taxon>
        <taxon>Embryophyta</taxon>
        <taxon>Tracheophyta</taxon>
        <taxon>Spermatophyta</taxon>
        <taxon>Magnoliopsida</taxon>
        <taxon>eudicotyledons</taxon>
        <taxon>Gunneridae</taxon>
        <taxon>Pentapetalae</taxon>
        <taxon>rosids</taxon>
        <taxon>fabids</taxon>
        <taxon>Malpighiales</taxon>
        <taxon>Rhizophoraceae</taxon>
        <taxon>Rhizophora</taxon>
    </lineage>
</organism>
<accession>A0A2P2QT09</accession>
<proteinExistence type="predicted"/>
<name>A0A2P2QT09_RHIMU</name>
<protein>
    <submittedName>
        <fullName evidence="1">Uncharacterized protein</fullName>
    </submittedName>
</protein>
<dbReference type="AlphaFoldDB" id="A0A2P2QT09"/>
<evidence type="ECO:0000313" key="1">
    <source>
        <dbReference type="EMBL" id="MBX70004.1"/>
    </source>
</evidence>
<sequence length="40" mass="4615">MCEQVKNSFNFCNITCIRDKSDNICSSCLHARNNVAQIFF</sequence>
<reference evidence="1" key="1">
    <citation type="submission" date="2018-02" db="EMBL/GenBank/DDBJ databases">
        <title>Rhizophora mucronata_Transcriptome.</title>
        <authorList>
            <person name="Meera S.P."/>
            <person name="Sreeshan A."/>
            <person name="Augustine A."/>
        </authorList>
    </citation>
    <scope>NUCLEOTIDE SEQUENCE</scope>
    <source>
        <tissue evidence="1">Leaf</tissue>
    </source>
</reference>